<evidence type="ECO:0000313" key="1">
    <source>
        <dbReference type="EMBL" id="SHL42209.1"/>
    </source>
</evidence>
<dbReference type="Proteomes" id="UP000183947">
    <property type="component" value="Unassembled WGS sequence"/>
</dbReference>
<sequence>MMPANLRTFDRLPAGQSGQFVIPSALAPSRPVRHFFSLAGLLALLSPLAAQAQSAGSAPNDDPSYRKEFVYGLNFNTRGGLIGGVSVRSSKVLNEKWSRYWSIEGVEVKHPKERRLPSYNGSSFVRDKANYMFVLRPTFGAQRVIFRKAPESGVQINGLFGAGPSIGLLMPYYVYYDYTPRDSNYNALGPEDIRSEAYDPQKHSNLNLIFDRAPLFSGINELKPRVGAHVRGALSFEYGRYRDAVAGIETGFLLELYTKRPIIIRSLNVDENSINNRFYPSVYLTVYLGSRS</sequence>
<proteinExistence type="predicted"/>
<protein>
    <recommendedName>
        <fullName evidence="3">Outer membrane protein beta-barrel domain-containing protein</fullName>
    </recommendedName>
</protein>
<keyword evidence="2" id="KW-1185">Reference proteome</keyword>
<reference evidence="2" key="1">
    <citation type="submission" date="2016-11" db="EMBL/GenBank/DDBJ databases">
        <authorList>
            <person name="Varghese N."/>
            <person name="Submissions S."/>
        </authorList>
    </citation>
    <scope>NUCLEOTIDE SEQUENCE [LARGE SCALE GENOMIC DNA]</scope>
    <source>
        <strain evidence="2">DSM 18569</strain>
    </source>
</reference>
<evidence type="ECO:0008006" key="3">
    <source>
        <dbReference type="Google" id="ProtNLM"/>
    </source>
</evidence>
<accession>A0A1M7AI88</accession>
<dbReference type="EMBL" id="FRAS01000014">
    <property type="protein sequence ID" value="SHL42209.1"/>
    <property type="molecule type" value="Genomic_DNA"/>
</dbReference>
<dbReference type="AlphaFoldDB" id="A0A1M7AI88"/>
<name>A0A1M7AI88_9BACT</name>
<dbReference type="STRING" id="1121959.SAMN02746009_02727"/>
<organism evidence="1 2">
    <name type="scientific">Hymenobacter psychrotolerans DSM 18569</name>
    <dbReference type="NCBI Taxonomy" id="1121959"/>
    <lineage>
        <taxon>Bacteria</taxon>
        <taxon>Pseudomonadati</taxon>
        <taxon>Bacteroidota</taxon>
        <taxon>Cytophagia</taxon>
        <taxon>Cytophagales</taxon>
        <taxon>Hymenobacteraceae</taxon>
        <taxon>Hymenobacter</taxon>
    </lineage>
</organism>
<gene>
    <name evidence="1" type="ORF">SAMN02746009_02727</name>
</gene>
<evidence type="ECO:0000313" key="2">
    <source>
        <dbReference type="Proteomes" id="UP000183947"/>
    </source>
</evidence>